<protein>
    <submittedName>
        <fullName evidence="3">Transglutaminase domain-containing protein</fullName>
    </submittedName>
</protein>
<dbReference type="Pfam" id="PF01841">
    <property type="entry name" value="Transglut_core"/>
    <property type="match status" value="1"/>
</dbReference>
<dbReference type="Proteomes" id="UP001579974">
    <property type="component" value="Unassembled WGS sequence"/>
</dbReference>
<dbReference type="PANTHER" id="PTHR46333:SF2">
    <property type="entry name" value="CYTOKINESIS PROTEIN 3"/>
    <property type="match status" value="1"/>
</dbReference>
<gene>
    <name evidence="3" type="ORF">KKP3000_004277</name>
</gene>
<keyword evidence="4" id="KW-1185">Reference proteome</keyword>
<dbReference type="PANTHER" id="PTHR46333">
    <property type="entry name" value="CYTOKINESIS PROTEIN 3"/>
    <property type="match status" value="1"/>
</dbReference>
<organism evidence="3 4">
    <name type="scientific">Alicyclobacillus fastidiosus</name>
    <dbReference type="NCBI Taxonomy" id="392011"/>
    <lineage>
        <taxon>Bacteria</taxon>
        <taxon>Bacillati</taxon>
        <taxon>Bacillota</taxon>
        <taxon>Bacilli</taxon>
        <taxon>Bacillales</taxon>
        <taxon>Alicyclobacillaceae</taxon>
        <taxon>Alicyclobacillus</taxon>
    </lineage>
</organism>
<evidence type="ECO:0000256" key="1">
    <source>
        <dbReference type="SAM" id="SignalP"/>
    </source>
</evidence>
<proteinExistence type="predicted"/>
<name>A0ABV5AEU5_9BACL</name>
<dbReference type="InterPro" id="IPR038765">
    <property type="entry name" value="Papain-like_cys_pep_sf"/>
</dbReference>
<sequence>MKNILMTLVTTGLVLGLTTPSVTALAKTTSTPSISTTVAQDLVDQASGFSVPLGLAQAESTVKSALAAHPYINELVSSVDYSSSGSTTKVTVNWLQTKGQTATVDAQINQVLGRIVKPGMSDYDKEFVIHNWIVNHVAYDTSETKYTPYDAMVEGSAVCQGIATLAYRMLTTAGIPTYLVAGTAGGGSHLWDEVEIGGHWYQLDVTWDDPVNKQPGTVSYAYYNVTSAQLAKDHTWHTAGLPVANTNFESTIAALLKTTKDPEISQIASATGISADLTSQVVTAQTLKSVMQSDLNAHKKNFTLKFQGSMSQASGALNALSSAGLYGFSSLSYTLSASPTAGDTMIDVTAAY</sequence>
<dbReference type="InterPro" id="IPR052557">
    <property type="entry name" value="CAP/Cytokinesis_protein"/>
</dbReference>
<reference evidence="3 4" key="1">
    <citation type="journal article" date="2024" name="Int. J. Mol. Sci.">
        <title>Exploration of Alicyclobacillus spp. Genome in Search of Antibiotic Resistance.</title>
        <authorList>
            <person name="Bucka-Kolendo J."/>
            <person name="Kiousi D.E."/>
            <person name="Dekowska A."/>
            <person name="Mikolajczuk-Szczyrba A."/>
            <person name="Karadedos D.M."/>
            <person name="Michael P."/>
            <person name="Galanis A."/>
            <person name="Sokolowska B."/>
        </authorList>
    </citation>
    <scope>NUCLEOTIDE SEQUENCE [LARGE SCALE GENOMIC DNA]</scope>
    <source>
        <strain evidence="3 4">KKP 3000</strain>
    </source>
</reference>
<accession>A0ABV5AEU5</accession>
<keyword evidence="1" id="KW-0732">Signal</keyword>
<feature type="chain" id="PRO_5046161881" evidence="1">
    <location>
        <begin position="27"/>
        <end position="352"/>
    </location>
</feature>
<feature type="signal peptide" evidence="1">
    <location>
        <begin position="1"/>
        <end position="26"/>
    </location>
</feature>
<dbReference type="RefSeq" id="WP_275474439.1">
    <property type="nucleotide sequence ID" value="NZ_CP162940.1"/>
</dbReference>
<dbReference type="Gene3D" id="3.10.620.30">
    <property type="match status" value="1"/>
</dbReference>
<dbReference type="EMBL" id="JBDXSU010000007">
    <property type="protein sequence ID" value="MFB5190791.1"/>
    <property type="molecule type" value="Genomic_DNA"/>
</dbReference>
<comment type="caution">
    <text evidence="3">The sequence shown here is derived from an EMBL/GenBank/DDBJ whole genome shotgun (WGS) entry which is preliminary data.</text>
</comment>
<dbReference type="SUPFAM" id="SSF54001">
    <property type="entry name" value="Cysteine proteinases"/>
    <property type="match status" value="1"/>
</dbReference>
<dbReference type="InterPro" id="IPR002931">
    <property type="entry name" value="Transglutaminase-like"/>
</dbReference>
<feature type="domain" description="Transglutaminase-like" evidence="2">
    <location>
        <begin position="112"/>
        <end position="204"/>
    </location>
</feature>
<evidence type="ECO:0000313" key="4">
    <source>
        <dbReference type="Proteomes" id="UP001579974"/>
    </source>
</evidence>
<evidence type="ECO:0000313" key="3">
    <source>
        <dbReference type="EMBL" id="MFB5190791.1"/>
    </source>
</evidence>
<evidence type="ECO:0000259" key="2">
    <source>
        <dbReference type="Pfam" id="PF01841"/>
    </source>
</evidence>